<name>A0A382HAZ8_9ZZZZ</name>
<sequence>MTQFDINQIQKILPHRYPFLMIDRVI</sequence>
<organism evidence="1">
    <name type="scientific">marine metagenome</name>
    <dbReference type="NCBI Taxonomy" id="408172"/>
    <lineage>
        <taxon>unclassified sequences</taxon>
        <taxon>metagenomes</taxon>
        <taxon>ecological metagenomes</taxon>
    </lineage>
</organism>
<evidence type="ECO:0008006" key="2">
    <source>
        <dbReference type="Google" id="ProtNLM"/>
    </source>
</evidence>
<gene>
    <name evidence="1" type="ORF">METZ01_LOCUS237300</name>
</gene>
<evidence type="ECO:0000313" key="1">
    <source>
        <dbReference type="EMBL" id="SVB84446.1"/>
    </source>
</evidence>
<dbReference type="SUPFAM" id="SSF54637">
    <property type="entry name" value="Thioesterase/thiol ester dehydrase-isomerase"/>
    <property type="match status" value="1"/>
</dbReference>
<dbReference type="Gene3D" id="3.10.129.10">
    <property type="entry name" value="Hotdog Thioesterase"/>
    <property type="match status" value="1"/>
</dbReference>
<reference evidence="1" key="1">
    <citation type="submission" date="2018-05" db="EMBL/GenBank/DDBJ databases">
        <authorList>
            <person name="Lanie J.A."/>
            <person name="Ng W.-L."/>
            <person name="Kazmierczak K.M."/>
            <person name="Andrzejewski T.M."/>
            <person name="Davidsen T.M."/>
            <person name="Wayne K.J."/>
            <person name="Tettelin H."/>
            <person name="Glass J.I."/>
            <person name="Rusch D."/>
            <person name="Podicherti R."/>
            <person name="Tsui H.-C.T."/>
            <person name="Winkler M.E."/>
        </authorList>
    </citation>
    <scope>NUCLEOTIDE SEQUENCE</scope>
</reference>
<accession>A0A382HAZ8</accession>
<dbReference type="AlphaFoldDB" id="A0A382HAZ8"/>
<dbReference type="InterPro" id="IPR029069">
    <property type="entry name" value="HotDog_dom_sf"/>
</dbReference>
<proteinExistence type="predicted"/>
<feature type="non-terminal residue" evidence="1">
    <location>
        <position position="26"/>
    </location>
</feature>
<dbReference type="EMBL" id="UINC01060195">
    <property type="protein sequence ID" value="SVB84446.1"/>
    <property type="molecule type" value="Genomic_DNA"/>
</dbReference>
<protein>
    <recommendedName>
        <fullName evidence="2">3-hydroxyacyl-[acyl-carrier-protein] dehydratase FabZ</fullName>
    </recommendedName>
</protein>